<evidence type="ECO:0000313" key="1">
    <source>
        <dbReference type="EMBL" id="OGZ04717.1"/>
    </source>
</evidence>
<dbReference type="EMBL" id="MHLI01000022">
    <property type="protein sequence ID" value="OGZ04717.1"/>
    <property type="molecule type" value="Genomic_DNA"/>
</dbReference>
<evidence type="ECO:0000313" key="2">
    <source>
        <dbReference type="Proteomes" id="UP000177122"/>
    </source>
</evidence>
<sequence length="196" mass="21990">MGKLITETPYSEITATMELLDSFGVSREDLTRFRKASWELKTRVAGLIIHGVSHSATISVDYNMPLKAMIVSGLYDWVNKNITEEHFPIAESGVANITVELVQFGRKILFDDAVAELRRRDLRPATLAELLAFGNAFPMEQCRYPIVALGSDAIVDRLRYVAFISKEGSDRVLDLESTFGYFFGNARFLAVCNKDL</sequence>
<reference evidence="1 2" key="1">
    <citation type="journal article" date="2016" name="Nat. Commun.">
        <title>Thousands of microbial genomes shed light on interconnected biogeochemical processes in an aquifer system.</title>
        <authorList>
            <person name="Anantharaman K."/>
            <person name="Brown C.T."/>
            <person name="Hug L.A."/>
            <person name="Sharon I."/>
            <person name="Castelle C.J."/>
            <person name="Probst A.J."/>
            <person name="Thomas B.C."/>
            <person name="Singh A."/>
            <person name="Wilkins M.J."/>
            <person name="Karaoz U."/>
            <person name="Brodie E.L."/>
            <person name="Williams K.H."/>
            <person name="Hubbard S.S."/>
            <person name="Banfield J.F."/>
        </authorList>
    </citation>
    <scope>NUCLEOTIDE SEQUENCE [LARGE SCALE GENOMIC DNA]</scope>
</reference>
<dbReference type="Proteomes" id="UP000177122">
    <property type="component" value="Unassembled WGS sequence"/>
</dbReference>
<comment type="caution">
    <text evidence="1">The sequence shown here is derived from an EMBL/GenBank/DDBJ whole genome shotgun (WGS) entry which is preliminary data.</text>
</comment>
<gene>
    <name evidence="1" type="ORF">A2845_05500</name>
</gene>
<protein>
    <submittedName>
        <fullName evidence="1">Uncharacterized protein</fullName>
    </submittedName>
</protein>
<accession>A0A1G2CTZ2</accession>
<proteinExistence type="predicted"/>
<organism evidence="1 2">
    <name type="scientific">Candidatus Lloydbacteria bacterium RIFCSPHIGHO2_01_FULL_49_22</name>
    <dbReference type="NCBI Taxonomy" id="1798658"/>
    <lineage>
        <taxon>Bacteria</taxon>
        <taxon>Candidatus Lloydiibacteriota</taxon>
    </lineage>
</organism>
<name>A0A1G2CTZ2_9BACT</name>
<dbReference type="AlphaFoldDB" id="A0A1G2CTZ2"/>